<dbReference type="PANTHER" id="PTHR30562:SF1">
    <property type="entry name" value="UVRABC SYSTEM PROTEIN C"/>
    <property type="match status" value="1"/>
</dbReference>
<reference evidence="10" key="1">
    <citation type="submission" date="2018-05" db="EMBL/GenBank/DDBJ databases">
        <authorList>
            <person name="Lanie J.A."/>
            <person name="Ng W.-L."/>
            <person name="Kazmierczak K.M."/>
            <person name="Andrzejewski T.M."/>
            <person name="Davidsen T.M."/>
            <person name="Wayne K.J."/>
            <person name="Tettelin H."/>
            <person name="Glass J.I."/>
            <person name="Rusch D."/>
            <person name="Podicherti R."/>
            <person name="Tsui H.-C.T."/>
            <person name="Winkler M.E."/>
        </authorList>
    </citation>
    <scope>NUCLEOTIDE SEQUENCE</scope>
</reference>
<dbReference type="InterPro" id="IPR036876">
    <property type="entry name" value="UVR_dom_sf"/>
</dbReference>
<feature type="region of interest" description="Disordered" evidence="6">
    <location>
        <begin position="1"/>
        <end position="22"/>
    </location>
</feature>
<feature type="domain" description="UVR" evidence="7">
    <location>
        <begin position="229"/>
        <end position="264"/>
    </location>
</feature>
<dbReference type="SUPFAM" id="SSF47781">
    <property type="entry name" value="RuvA domain 2-like"/>
    <property type="match status" value="1"/>
</dbReference>
<dbReference type="InterPro" id="IPR001943">
    <property type="entry name" value="UVR_dom"/>
</dbReference>
<dbReference type="InterPro" id="IPR047296">
    <property type="entry name" value="GIY-YIG_UvrC_Cho"/>
</dbReference>
<dbReference type="InterPro" id="IPR010994">
    <property type="entry name" value="RuvA_2-like"/>
</dbReference>
<dbReference type="AlphaFoldDB" id="A0A381VIZ1"/>
<dbReference type="GO" id="GO:0006289">
    <property type="term" value="P:nucleotide-excision repair"/>
    <property type="evidence" value="ECO:0007669"/>
    <property type="project" value="InterPro"/>
</dbReference>
<sequence>MAKADKHPSPSMLKDPSPSENQDANLKGQEIIKFIAKTLPHKPGVYQMENEHGKILYIGKAKNLAKRVINYTSLNNLTRRLQRMVSMTKKMDFFVTNTEIEALLLECTLIKRHKPRFNIILRDDKSFPYILINKEYNFPRIQKYRGAKKFKGDYFGPFVSPSVADSTLISLQKAFLLRSCSDSIFNNRTRPCLLYDIKRCSAPCTQYISRDKYIESIQDAKKFLGGNTKKIESKLKKLMLKASSSQMFEEAGRLRDRIKSINQIQKYQSVYIRDMRNIDIFAIKILEGKSCIHGKFFRNGSNYGNKSFFPVHDINAQENEILESFLYQFYADKDVPPKILINKNPKLFKDVEKILNIKNKLKTKIIQPQTGEKFRHIQLAEKNASENIKLKKASLENHHEALKKLIKLFNLNEVPNRIEVYDNSHTFGKESVGVMIVVDSEGFSPKNYRKYNIRYDDKATNPASVDDYYMMKEVLSRRLKTKKDKEGVIMPDIIIVDGGRGQFNAVAKVLNDNQRDTISLMSVSKGKERNAGREIIHLNNRSLTLQPNDPLLFFIQRIRDEAHRFAITTHRSRRGKQSVQSVFDELPGIGPKRKKMLIMHFGSIQKIKNATKTDLGSVKGIPKRTIDQVYDFFHSH</sequence>
<keyword evidence="1" id="KW-0963">Cytoplasm</keyword>
<keyword evidence="3" id="KW-0228">DNA excision</keyword>
<evidence type="ECO:0000256" key="3">
    <source>
        <dbReference type="ARBA" id="ARBA00022769"/>
    </source>
</evidence>
<dbReference type="HAMAP" id="MF_00203">
    <property type="entry name" value="UvrC"/>
    <property type="match status" value="1"/>
</dbReference>
<feature type="domain" description="GIY-YIG" evidence="8">
    <location>
        <begin position="41"/>
        <end position="119"/>
    </location>
</feature>
<dbReference type="InterPro" id="IPR004791">
    <property type="entry name" value="UvrC"/>
</dbReference>
<evidence type="ECO:0000313" key="10">
    <source>
        <dbReference type="EMBL" id="SVA40174.1"/>
    </source>
</evidence>
<dbReference type="NCBIfam" id="TIGR00194">
    <property type="entry name" value="uvrC"/>
    <property type="match status" value="1"/>
</dbReference>
<dbReference type="InterPro" id="IPR050066">
    <property type="entry name" value="UvrABC_protein_C"/>
</dbReference>
<accession>A0A381VIZ1</accession>
<dbReference type="PROSITE" id="PS50164">
    <property type="entry name" value="GIY_YIG"/>
    <property type="match status" value="1"/>
</dbReference>
<evidence type="ECO:0000259" key="7">
    <source>
        <dbReference type="PROSITE" id="PS50151"/>
    </source>
</evidence>
<keyword evidence="4" id="KW-0267">Excision nuclease</keyword>
<name>A0A381VIZ1_9ZZZZ</name>
<dbReference type="GO" id="GO:0009381">
    <property type="term" value="F:excinuclease ABC activity"/>
    <property type="evidence" value="ECO:0007669"/>
    <property type="project" value="InterPro"/>
</dbReference>
<evidence type="ECO:0000256" key="5">
    <source>
        <dbReference type="ARBA" id="ARBA00023204"/>
    </source>
</evidence>
<dbReference type="SMART" id="SM00465">
    <property type="entry name" value="GIYc"/>
    <property type="match status" value="1"/>
</dbReference>
<feature type="domain" description="UvrC family homology region profile" evidence="9">
    <location>
        <begin position="280"/>
        <end position="510"/>
    </location>
</feature>
<dbReference type="Gene3D" id="3.40.1440.10">
    <property type="entry name" value="GIY-YIG endonuclease"/>
    <property type="match status" value="1"/>
</dbReference>
<dbReference type="InterPro" id="IPR000305">
    <property type="entry name" value="GIY-YIG_endonuc"/>
</dbReference>
<evidence type="ECO:0000259" key="8">
    <source>
        <dbReference type="PROSITE" id="PS50164"/>
    </source>
</evidence>
<dbReference type="SUPFAM" id="SSF82771">
    <property type="entry name" value="GIY-YIG endonuclease"/>
    <property type="match status" value="1"/>
</dbReference>
<organism evidence="10">
    <name type="scientific">marine metagenome</name>
    <dbReference type="NCBI Taxonomy" id="408172"/>
    <lineage>
        <taxon>unclassified sequences</taxon>
        <taxon>metagenomes</taxon>
        <taxon>ecological metagenomes</taxon>
    </lineage>
</organism>
<dbReference type="PROSITE" id="PS50151">
    <property type="entry name" value="UVR"/>
    <property type="match status" value="1"/>
</dbReference>
<keyword evidence="2" id="KW-0227">DNA damage</keyword>
<evidence type="ECO:0000256" key="6">
    <source>
        <dbReference type="SAM" id="MobiDB-lite"/>
    </source>
</evidence>
<dbReference type="PROSITE" id="PS50165">
    <property type="entry name" value="UVRC"/>
    <property type="match status" value="1"/>
</dbReference>
<dbReference type="Pfam" id="PF14520">
    <property type="entry name" value="HHH_5"/>
    <property type="match status" value="1"/>
</dbReference>
<dbReference type="Gene3D" id="3.30.420.340">
    <property type="entry name" value="UvrC, RNAse H endonuclease domain"/>
    <property type="match status" value="1"/>
</dbReference>
<dbReference type="InterPro" id="IPR001162">
    <property type="entry name" value="UvrC_RNase_H_dom"/>
</dbReference>
<dbReference type="FunFam" id="3.40.1440.10:FF:000001">
    <property type="entry name" value="UvrABC system protein C"/>
    <property type="match status" value="1"/>
</dbReference>
<dbReference type="InterPro" id="IPR035901">
    <property type="entry name" value="GIY-YIG_endonuc_sf"/>
</dbReference>
<evidence type="ECO:0000256" key="2">
    <source>
        <dbReference type="ARBA" id="ARBA00022763"/>
    </source>
</evidence>
<dbReference type="Pfam" id="PF22920">
    <property type="entry name" value="UvrC_RNaseH"/>
    <property type="match status" value="1"/>
</dbReference>
<proteinExistence type="inferred from homology"/>
<evidence type="ECO:0000256" key="1">
    <source>
        <dbReference type="ARBA" id="ARBA00022490"/>
    </source>
</evidence>
<dbReference type="InterPro" id="IPR038476">
    <property type="entry name" value="UvrC_RNase_H_dom_sf"/>
</dbReference>
<evidence type="ECO:0008006" key="11">
    <source>
        <dbReference type="Google" id="ProtNLM"/>
    </source>
</evidence>
<dbReference type="Gene3D" id="1.10.150.20">
    <property type="entry name" value="5' to 3' exonuclease, C-terminal subdomain"/>
    <property type="match status" value="1"/>
</dbReference>
<gene>
    <name evidence="10" type="ORF">METZ01_LOCUS93028</name>
</gene>
<evidence type="ECO:0000256" key="4">
    <source>
        <dbReference type="ARBA" id="ARBA00022881"/>
    </source>
</evidence>
<evidence type="ECO:0000259" key="9">
    <source>
        <dbReference type="PROSITE" id="PS50165"/>
    </source>
</evidence>
<dbReference type="PANTHER" id="PTHR30562">
    <property type="entry name" value="UVRC/OXIDOREDUCTASE"/>
    <property type="match status" value="1"/>
</dbReference>
<dbReference type="CDD" id="cd10434">
    <property type="entry name" value="GIY-YIG_UvrC_Cho"/>
    <property type="match status" value="1"/>
</dbReference>
<protein>
    <recommendedName>
        <fullName evidence="11">GIY-YIG domain-containing protein</fullName>
    </recommendedName>
</protein>
<dbReference type="EMBL" id="UINC01008939">
    <property type="protein sequence ID" value="SVA40174.1"/>
    <property type="molecule type" value="Genomic_DNA"/>
</dbReference>
<keyword evidence="5" id="KW-0234">DNA repair</keyword>
<dbReference type="Gene3D" id="4.10.860.10">
    <property type="entry name" value="UVR domain"/>
    <property type="match status" value="1"/>
</dbReference>
<dbReference type="Pfam" id="PF08459">
    <property type="entry name" value="UvrC_RNaseH_dom"/>
    <property type="match status" value="1"/>
</dbReference>
<dbReference type="SUPFAM" id="SSF46600">
    <property type="entry name" value="C-terminal UvrC-binding domain of UvrB"/>
    <property type="match status" value="1"/>
</dbReference>
<dbReference type="Pfam" id="PF01541">
    <property type="entry name" value="GIY-YIG"/>
    <property type="match status" value="1"/>
</dbReference>
<dbReference type="Pfam" id="PF02151">
    <property type="entry name" value="UVR"/>
    <property type="match status" value="1"/>
</dbReference>
<dbReference type="GO" id="GO:0009380">
    <property type="term" value="C:excinuclease repair complex"/>
    <property type="evidence" value="ECO:0007669"/>
    <property type="project" value="InterPro"/>
</dbReference>